<evidence type="ECO:0000256" key="5">
    <source>
        <dbReference type="ARBA" id="ARBA00023065"/>
    </source>
</evidence>
<evidence type="ECO:0000256" key="3">
    <source>
        <dbReference type="ARBA" id="ARBA00022692"/>
    </source>
</evidence>
<keyword evidence="4 11" id="KW-1133">Transmembrane helix</keyword>
<feature type="transmembrane region" description="Helical" evidence="11">
    <location>
        <begin position="401"/>
        <end position="421"/>
    </location>
</feature>
<feature type="transmembrane region" description="Helical" evidence="11">
    <location>
        <begin position="68"/>
        <end position="91"/>
    </location>
</feature>
<keyword evidence="14" id="KW-1185">Reference proteome</keyword>
<evidence type="ECO:0000256" key="2">
    <source>
        <dbReference type="ARBA" id="ARBA00022448"/>
    </source>
</evidence>
<dbReference type="Pfam" id="PF00571">
    <property type="entry name" value="CBS"/>
    <property type="match status" value="1"/>
</dbReference>
<dbReference type="InterPro" id="IPR001807">
    <property type="entry name" value="ClC"/>
</dbReference>
<dbReference type="Gene3D" id="3.10.580.10">
    <property type="entry name" value="CBS-domain"/>
    <property type="match status" value="1"/>
</dbReference>
<evidence type="ECO:0000259" key="12">
    <source>
        <dbReference type="Pfam" id="PF00571"/>
    </source>
</evidence>
<keyword evidence="6 11" id="KW-0472">Membrane</keyword>
<proteinExistence type="predicted"/>
<evidence type="ECO:0000256" key="4">
    <source>
        <dbReference type="ARBA" id="ARBA00022989"/>
    </source>
</evidence>
<feature type="transmembrane region" description="Helical" evidence="11">
    <location>
        <begin position="368"/>
        <end position="394"/>
    </location>
</feature>
<name>A0A7T7S2X6_9ACTO</name>
<keyword evidence="8" id="KW-0868">Chloride</keyword>
<accession>A0A7T7S2X6</accession>
<feature type="region of interest" description="Disordered" evidence="10">
    <location>
        <begin position="487"/>
        <end position="508"/>
    </location>
</feature>
<dbReference type="AlphaFoldDB" id="A0A7T7S2X6"/>
<dbReference type="SUPFAM" id="SSF81340">
    <property type="entry name" value="Clc chloride channel"/>
    <property type="match status" value="1"/>
</dbReference>
<feature type="transmembrane region" description="Helical" evidence="11">
    <location>
        <begin position="112"/>
        <end position="132"/>
    </location>
</feature>
<dbReference type="PRINTS" id="PR00762">
    <property type="entry name" value="CLCHANNEL"/>
</dbReference>
<keyword evidence="5" id="KW-0406">Ion transport</keyword>
<dbReference type="InterPro" id="IPR050368">
    <property type="entry name" value="ClC-type_chloride_channel"/>
</dbReference>
<feature type="transmembrane region" description="Helical" evidence="11">
    <location>
        <begin position="277"/>
        <end position="299"/>
    </location>
</feature>
<organism evidence="13 14">
    <name type="scientific">Actinomyces weissii</name>
    <dbReference type="NCBI Taxonomy" id="675090"/>
    <lineage>
        <taxon>Bacteria</taxon>
        <taxon>Bacillati</taxon>
        <taxon>Actinomycetota</taxon>
        <taxon>Actinomycetes</taxon>
        <taxon>Actinomycetales</taxon>
        <taxon>Actinomycetaceae</taxon>
        <taxon>Actinomyces</taxon>
    </lineage>
</organism>
<evidence type="ECO:0000256" key="1">
    <source>
        <dbReference type="ARBA" id="ARBA00004141"/>
    </source>
</evidence>
<evidence type="ECO:0000256" key="9">
    <source>
        <dbReference type="ARBA" id="ARBA00023303"/>
    </source>
</evidence>
<evidence type="ECO:0000256" key="6">
    <source>
        <dbReference type="ARBA" id="ARBA00023136"/>
    </source>
</evidence>
<feature type="domain" description="CBS" evidence="12">
    <location>
        <begin position="454"/>
        <end position="489"/>
    </location>
</feature>
<dbReference type="GO" id="GO:0034707">
    <property type="term" value="C:chloride channel complex"/>
    <property type="evidence" value="ECO:0007669"/>
    <property type="project" value="UniProtKB-KW"/>
</dbReference>
<dbReference type="InterPro" id="IPR014743">
    <property type="entry name" value="Cl-channel_core"/>
</dbReference>
<feature type="transmembrane region" description="Helical" evidence="11">
    <location>
        <begin position="240"/>
        <end position="257"/>
    </location>
</feature>
<dbReference type="EMBL" id="CP066802">
    <property type="protein sequence ID" value="QQM68145.1"/>
    <property type="molecule type" value="Genomic_DNA"/>
</dbReference>
<dbReference type="InterPro" id="IPR000644">
    <property type="entry name" value="CBS_dom"/>
</dbReference>
<protein>
    <submittedName>
        <fullName evidence="13">Chloride channel protein</fullName>
    </submittedName>
</protein>
<dbReference type="Proteomes" id="UP000595895">
    <property type="component" value="Chromosome"/>
</dbReference>
<gene>
    <name evidence="13" type="ORF">JG540_04770</name>
</gene>
<evidence type="ECO:0000256" key="10">
    <source>
        <dbReference type="SAM" id="MobiDB-lite"/>
    </source>
</evidence>
<dbReference type="PANTHER" id="PTHR43427">
    <property type="entry name" value="CHLORIDE CHANNEL PROTEIN CLC-E"/>
    <property type="match status" value="1"/>
</dbReference>
<dbReference type="Pfam" id="PF00654">
    <property type="entry name" value="Voltage_CLC"/>
    <property type="match status" value="1"/>
</dbReference>
<dbReference type="SUPFAM" id="SSF54631">
    <property type="entry name" value="CBS-domain pair"/>
    <property type="match status" value="1"/>
</dbReference>
<dbReference type="InterPro" id="IPR046342">
    <property type="entry name" value="CBS_dom_sf"/>
</dbReference>
<keyword evidence="9" id="KW-0407">Ion channel</keyword>
<evidence type="ECO:0000313" key="13">
    <source>
        <dbReference type="EMBL" id="QQM68145.1"/>
    </source>
</evidence>
<feature type="transmembrane region" description="Helical" evidence="11">
    <location>
        <begin position="202"/>
        <end position="220"/>
    </location>
</feature>
<reference evidence="13 14" key="1">
    <citation type="submission" date="2020-12" db="EMBL/GenBank/DDBJ databases">
        <authorList>
            <person name="Zhou J."/>
        </authorList>
    </citation>
    <scope>NUCLEOTIDE SEQUENCE [LARGE SCALE GENOMIC DNA]</scope>
    <source>
        <strain evidence="13 14">CCUG 61299</strain>
    </source>
</reference>
<dbReference type="KEGG" id="awe:JG540_04770"/>
<keyword evidence="7" id="KW-0869">Chloride channel</keyword>
<feature type="transmembrane region" description="Helical" evidence="11">
    <location>
        <begin position="166"/>
        <end position="190"/>
    </location>
</feature>
<dbReference type="GO" id="GO:0005254">
    <property type="term" value="F:chloride channel activity"/>
    <property type="evidence" value="ECO:0007669"/>
    <property type="project" value="UniProtKB-KW"/>
</dbReference>
<keyword evidence="3 11" id="KW-0812">Transmembrane</keyword>
<feature type="transmembrane region" description="Helical" evidence="11">
    <location>
        <begin position="335"/>
        <end position="356"/>
    </location>
</feature>
<dbReference type="PANTHER" id="PTHR43427:SF6">
    <property type="entry name" value="CHLORIDE CHANNEL PROTEIN CLC-E"/>
    <property type="match status" value="1"/>
</dbReference>
<evidence type="ECO:0000256" key="7">
    <source>
        <dbReference type="ARBA" id="ARBA00023173"/>
    </source>
</evidence>
<feature type="transmembrane region" description="Helical" evidence="11">
    <location>
        <begin position="21"/>
        <end position="41"/>
    </location>
</feature>
<sequence>MSRAGTALLALFRHHRSGLTLLAVVVGLLSGLAAVAFRWAIDTWSELLTGAEDYTLSLGPSVGLLSPFGNWFVVPGLLASALLVGALMRWFGATGTGHGVSGVMWSSRHGDGTMRLAPALAVTGSSALSIGAGGSVGPEGPIAELGAAVGSKVGGLVGVPHHWVRVLAAAGTAAGIASAFDAPLAGAFFAMEVILLDFTAETFGYVVVACVSSTVLSHHLLGTSLSLSLPYLDLSDDLQLVWVVVLGLLGGLVGTLFTRATVLARELVHRLWRGPRWLLPVVGALPLAGLLLVVPEMYGESGAVLDRALDARYTATALLGLMLVKVLATSSTLALGFQGGVFAPSLFIGGMLGAWLGTLVAPGEATTVAAFGVLGMGAVFTGSARAPITGVVLIVEMTRQYSLLLPLMLVIALATAMSRFLTRTTIYTEELRKRGDDVEDPVSATLMGRTRAWQLMTQPPAVLDELTSLQEAVRTVSRTGASSLPVVAGEARHPLAPSPSGGGDLDRPQDVPEIGVLLGTVSAAGLAQAALGGGAERPVASVLLASDHVDYLAGSAEVLATMVEARLDGLPVTRTRPGGELELVGWITEDSLVRRVYRQQRRALQEAQARSSFGSRARKWWTQRGQVRP</sequence>
<keyword evidence="2" id="KW-0813">Transport</keyword>
<evidence type="ECO:0000313" key="14">
    <source>
        <dbReference type="Proteomes" id="UP000595895"/>
    </source>
</evidence>
<feature type="transmembrane region" description="Helical" evidence="11">
    <location>
        <begin position="311"/>
        <end position="328"/>
    </location>
</feature>
<dbReference type="Gene3D" id="1.10.3080.10">
    <property type="entry name" value="Clc chloride channel"/>
    <property type="match status" value="1"/>
</dbReference>
<dbReference type="CDD" id="cd00400">
    <property type="entry name" value="Voltage_gated_ClC"/>
    <property type="match status" value="1"/>
</dbReference>
<comment type="subcellular location">
    <subcellularLocation>
        <location evidence="1">Membrane</location>
        <topology evidence="1">Multi-pass membrane protein</topology>
    </subcellularLocation>
</comment>
<evidence type="ECO:0000256" key="11">
    <source>
        <dbReference type="SAM" id="Phobius"/>
    </source>
</evidence>
<evidence type="ECO:0000256" key="8">
    <source>
        <dbReference type="ARBA" id="ARBA00023214"/>
    </source>
</evidence>
<dbReference type="RefSeq" id="WP_200277681.1">
    <property type="nucleotide sequence ID" value="NZ_CP066802.1"/>
</dbReference>